<proteinExistence type="predicted"/>
<reference evidence="2" key="1">
    <citation type="journal article" date="2011" name="BMC Genomics">
        <title>Mycoplasma mycoides, from "mycoides Small Colony" to "capri". A microevolutionary perspective.</title>
        <authorList>
            <person name="Thiaucourt F."/>
            <person name="Manso-Silvan L."/>
            <person name="Salah W."/>
            <person name="Barbe V."/>
            <person name="Berger A."/>
            <person name="Jacob D."/>
            <person name="Breton M."/>
            <person name="Dupuy V."/>
            <person name="Lomenech A.M."/>
            <person name="Blanchard A."/>
            <person name="Sirand-Pugnet P."/>
        </authorList>
    </citation>
    <scope>NUCLEOTIDE SEQUENCE [LARGE SCALE GENOMIC DNA]</scope>
    <source>
        <strain evidence="2">95010</strain>
    </source>
</reference>
<dbReference type="HOGENOM" id="CLU_044962_0_2_14"/>
<dbReference type="Pfam" id="PF07751">
    <property type="entry name" value="Abi_2"/>
    <property type="match status" value="1"/>
</dbReference>
<gene>
    <name evidence="1" type="ORF">MLC_6120</name>
</gene>
<name>F4MQF7_MYCML</name>
<dbReference type="EMBL" id="FQ377874">
    <property type="protein sequence ID" value="CBW54340.1"/>
    <property type="molecule type" value="Genomic_DNA"/>
</dbReference>
<evidence type="ECO:0000313" key="1">
    <source>
        <dbReference type="EMBL" id="CBW54340.1"/>
    </source>
</evidence>
<sequence length="315" mass="37950">MKSIKEFKTFSEQIQILKSRGLIIKNESKAIKFLEHENYYNVINAYKDLFLKDNKIDFKENTNFDEIESLFLFDKELRSIILNYILSFERSFKTIMAYKFSEKYSKNNQISCYMLHKNYDNKKYLNALEFISTVNKAIIDKSKKSDYVNHYINQYGDIPLWVVVNVLTLGNMGFMFNILKNDDKNEIIRFYTERYKKEHNLLKLNSIMNDTTFSTGLKILNIVRNICAHEERLYNLNFKHKMKEISNIVNYENYDNSKLISIFIFLKLVLDYNEFSKMKTKLINLFDMYKLRFKTINFFEILYEMGIELDSFKKF</sequence>
<dbReference type="InterPro" id="IPR011664">
    <property type="entry name" value="Abi_system_AbiD/AbiF-like"/>
</dbReference>
<evidence type="ECO:0008006" key="3">
    <source>
        <dbReference type="Google" id="ProtNLM"/>
    </source>
</evidence>
<dbReference type="RefSeq" id="WP_013729727.1">
    <property type="nucleotide sequence ID" value="NC_015431.1"/>
</dbReference>
<reference evidence="2" key="2">
    <citation type="journal article" date="2011" name="BMC Genomics">
        <title>Mycoplasma mycoides, from mycoides Small Colony to capri. A microevolutionary perspective.</title>
        <authorList>
            <person name="Thiaucourt F."/>
            <person name="Manso-Silvan L."/>
            <person name="Salah W."/>
            <person name="Barbe V."/>
            <person name="Berger A."/>
            <person name="Jacob D."/>
            <person name="Breton M."/>
            <person name="Dupuy V."/>
            <person name="Lomenech A.M."/>
            <person name="Blanchard A."/>
            <person name="Sirand-Pugnet P."/>
        </authorList>
    </citation>
    <scope>NUCLEOTIDE SEQUENCE [LARGE SCALE GENOMIC DNA]</scope>
    <source>
        <strain evidence="2">95010</strain>
    </source>
</reference>
<dbReference type="AlphaFoldDB" id="F4MQF7"/>
<dbReference type="OrthoDB" id="5363652at2"/>
<protein>
    <recommendedName>
        <fullName evidence="3">Abortive infection bacteriophage resistance protein</fullName>
    </recommendedName>
</protein>
<evidence type="ECO:0000313" key="2">
    <source>
        <dbReference type="Proteomes" id="UP000010103"/>
    </source>
</evidence>
<accession>F4MQF7</accession>
<organism evidence="1 2">
    <name type="scientific">Mycoplasma mycoides subsp. capri LC str. 95010</name>
    <dbReference type="NCBI Taxonomy" id="862259"/>
    <lineage>
        <taxon>Bacteria</taxon>
        <taxon>Bacillati</taxon>
        <taxon>Mycoplasmatota</taxon>
        <taxon>Mollicutes</taxon>
        <taxon>Mycoplasmataceae</taxon>
        <taxon>Mycoplasma</taxon>
    </lineage>
</organism>
<dbReference type="Proteomes" id="UP000010103">
    <property type="component" value="Chromosome"/>
</dbReference>
<dbReference type="KEGG" id="mml:MLC_6120"/>